<proteinExistence type="predicted"/>
<evidence type="ECO:0000313" key="1">
    <source>
        <dbReference type="EMBL" id="RJX69618.1"/>
    </source>
</evidence>
<dbReference type="InterPro" id="IPR018724">
    <property type="entry name" value="2OG-Fe_dioxygenase"/>
</dbReference>
<evidence type="ECO:0000313" key="2">
    <source>
        <dbReference type="Proteomes" id="UP000284322"/>
    </source>
</evidence>
<dbReference type="Pfam" id="PF10014">
    <property type="entry name" value="2OG-Fe_Oxy_2"/>
    <property type="match status" value="1"/>
</dbReference>
<dbReference type="Proteomes" id="UP000284322">
    <property type="component" value="Unassembled WGS sequence"/>
</dbReference>
<dbReference type="EMBL" id="RAHJ01000012">
    <property type="protein sequence ID" value="RJX69618.1"/>
    <property type="molecule type" value="Genomic_DNA"/>
</dbReference>
<dbReference type="AlphaFoldDB" id="A0A419R4C8"/>
<dbReference type="OrthoDB" id="6681382at2"/>
<protein>
    <submittedName>
        <fullName evidence="1">Uncharacterized protein</fullName>
    </submittedName>
</protein>
<gene>
    <name evidence="1" type="ORF">D6858_03470</name>
</gene>
<sequence>MLEHRLTRPGEALLLDDLTVRHGTTPIECAIPGAPAWRDTLVLTFAQSRES</sequence>
<organism evidence="1 2">
    <name type="scientific">Tsuneonella suprasediminis</name>
    <dbReference type="NCBI Taxonomy" id="2306996"/>
    <lineage>
        <taxon>Bacteria</taxon>
        <taxon>Pseudomonadati</taxon>
        <taxon>Pseudomonadota</taxon>
        <taxon>Alphaproteobacteria</taxon>
        <taxon>Sphingomonadales</taxon>
        <taxon>Erythrobacteraceae</taxon>
        <taxon>Tsuneonella</taxon>
    </lineage>
</organism>
<dbReference type="GO" id="GO:0051213">
    <property type="term" value="F:dioxygenase activity"/>
    <property type="evidence" value="ECO:0007669"/>
    <property type="project" value="InterPro"/>
</dbReference>
<keyword evidence="2" id="KW-1185">Reference proteome</keyword>
<name>A0A419R4C8_9SPHN</name>
<dbReference type="Gene3D" id="2.60.120.620">
    <property type="entry name" value="q2cbj1_9rhob like domain"/>
    <property type="match status" value="1"/>
</dbReference>
<comment type="caution">
    <text evidence="1">The sequence shown here is derived from an EMBL/GenBank/DDBJ whole genome shotgun (WGS) entry which is preliminary data.</text>
</comment>
<reference evidence="1 2" key="1">
    <citation type="submission" date="2018-09" db="EMBL/GenBank/DDBJ databases">
        <title>Altererythrobacter sp.Ery1 and Ery12, the genome sequencing of novel strains in genus Alterythrobacter.</title>
        <authorList>
            <person name="Cheng H."/>
            <person name="Wu Y.-H."/>
            <person name="Fang C."/>
            <person name="Xu X.-W."/>
        </authorList>
    </citation>
    <scope>NUCLEOTIDE SEQUENCE [LARGE SCALE GENOMIC DNA]</scope>
    <source>
        <strain evidence="1 2">Ery12</strain>
    </source>
</reference>
<accession>A0A419R4C8</accession>